<evidence type="ECO:0000256" key="14">
    <source>
        <dbReference type="SAM" id="Phobius"/>
    </source>
</evidence>
<dbReference type="PANTHER" id="PTHR30477">
    <property type="entry name" value="ABC-TRANSPORTER METAL-BINDING PROTEIN"/>
    <property type="match status" value="1"/>
</dbReference>
<keyword evidence="6 13" id="KW-0812">Transmembrane</keyword>
<evidence type="ECO:0000256" key="13">
    <source>
        <dbReference type="RuleBase" id="RU003943"/>
    </source>
</evidence>
<evidence type="ECO:0000256" key="10">
    <source>
        <dbReference type="ARBA" id="ARBA00023065"/>
    </source>
</evidence>
<evidence type="ECO:0000256" key="11">
    <source>
        <dbReference type="ARBA" id="ARBA00023136"/>
    </source>
</evidence>
<keyword evidence="16" id="KW-1185">Reference proteome</keyword>
<dbReference type="PANTHER" id="PTHR30477:SF23">
    <property type="entry name" value="HIGH-AFFINITY ZINC UPTAKE SYSTEM MEMBRANE PROTEIN ZNUB"/>
    <property type="match status" value="1"/>
</dbReference>
<dbReference type="InterPro" id="IPR037294">
    <property type="entry name" value="ABC_BtuC-like"/>
</dbReference>
<feature type="transmembrane region" description="Helical" evidence="14">
    <location>
        <begin position="88"/>
        <end position="108"/>
    </location>
</feature>
<feature type="transmembrane region" description="Helical" evidence="14">
    <location>
        <begin position="198"/>
        <end position="215"/>
    </location>
</feature>
<comment type="similarity">
    <text evidence="3 13">Belongs to the ABC-3 integral membrane protein family.</text>
</comment>
<dbReference type="EMBL" id="JAMZDX010000002">
    <property type="protein sequence ID" value="MCP2309459.1"/>
    <property type="molecule type" value="Genomic_DNA"/>
</dbReference>
<evidence type="ECO:0000256" key="2">
    <source>
        <dbReference type="ARBA" id="ARBA00004651"/>
    </source>
</evidence>
<comment type="subcellular location">
    <subcellularLocation>
        <location evidence="2 13">Cell membrane</location>
        <topology evidence="2 13">Multi-pass membrane protein</topology>
    </subcellularLocation>
</comment>
<feature type="transmembrane region" description="Helical" evidence="14">
    <location>
        <begin position="172"/>
        <end position="192"/>
    </location>
</feature>
<organism evidence="15 16">
    <name type="scientific">Kitasatospora paracochleata</name>
    <dbReference type="NCBI Taxonomy" id="58354"/>
    <lineage>
        <taxon>Bacteria</taxon>
        <taxon>Bacillati</taxon>
        <taxon>Actinomycetota</taxon>
        <taxon>Actinomycetes</taxon>
        <taxon>Kitasatosporales</taxon>
        <taxon>Streptomycetaceae</taxon>
        <taxon>Kitasatospora</taxon>
    </lineage>
</organism>
<name>A0ABT1IWD7_9ACTN</name>
<evidence type="ECO:0000313" key="16">
    <source>
        <dbReference type="Proteomes" id="UP001206483"/>
    </source>
</evidence>
<keyword evidence="9 14" id="KW-1133">Transmembrane helix</keyword>
<sequence>MITALSHPFFLHALLAGTAIALASGLVGYFLVLRAQTFTGDTLGHVAFTGAMAALAGGYDLRLGLFAATIGVALLLGALGRRGRPDDVVIGTLFSWILGLGTFFLTLYTTHRSSTQGNAGITVLFGSIYGLDATQTTTAVLIAAGITTAVLLLARPLLFASLDEAVAAARGVPATALGLGFLALAGACAAEVTQAVGSLLLLGLLAAPAGTAIRLTDRPYRALGLSAALAVLDLWAGLALSAQVPVLPPSFSIMAVTATCYAAAHLVGP</sequence>
<gene>
    <name evidence="15" type="ORF">FHR36_002583</name>
</gene>
<keyword evidence="7" id="KW-0862">Zinc</keyword>
<dbReference type="InterPro" id="IPR001626">
    <property type="entry name" value="ABC_TroCD"/>
</dbReference>
<dbReference type="Proteomes" id="UP001206483">
    <property type="component" value="Unassembled WGS sequence"/>
</dbReference>
<evidence type="ECO:0000256" key="7">
    <source>
        <dbReference type="ARBA" id="ARBA00022833"/>
    </source>
</evidence>
<evidence type="ECO:0000256" key="4">
    <source>
        <dbReference type="ARBA" id="ARBA00022448"/>
    </source>
</evidence>
<evidence type="ECO:0000256" key="5">
    <source>
        <dbReference type="ARBA" id="ARBA00022475"/>
    </source>
</evidence>
<dbReference type="Pfam" id="PF00950">
    <property type="entry name" value="ABC-3"/>
    <property type="match status" value="1"/>
</dbReference>
<feature type="transmembrane region" description="Helical" evidence="14">
    <location>
        <begin position="52"/>
        <end position="76"/>
    </location>
</feature>
<evidence type="ECO:0000256" key="9">
    <source>
        <dbReference type="ARBA" id="ARBA00022989"/>
    </source>
</evidence>
<dbReference type="SUPFAM" id="SSF81345">
    <property type="entry name" value="ABC transporter involved in vitamin B12 uptake, BtuC"/>
    <property type="match status" value="1"/>
</dbReference>
<keyword evidence="10" id="KW-0406">Ion transport</keyword>
<evidence type="ECO:0000256" key="12">
    <source>
        <dbReference type="ARBA" id="ARBA00040080"/>
    </source>
</evidence>
<keyword evidence="8" id="KW-0864">Zinc transport</keyword>
<keyword evidence="5" id="KW-1003">Cell membrane</keyword>
<comment type="caution">
    <text evidence="15">The sequence shown here is derived from an EMBL/GenBank/DDBJ whole genome shotgun (WGS) entry which is preliminary data.</text>
</comment>
<evidence type="ECO:0000256" key="8">
    <source>
        <dbReference type="ARBA" id="ARBA00022906"/>
    </source>
</evidence>
<keyword evidence="11 14" id="KW-0472">Membrane</keyword>
<accession>A0ABT1IWD7</accession>
<protein>
    <recommendedName>
        <fullName evidence="12">High-affinity zinc uptake system membrane protein ZnuB</fullName>
    </recommendedName>
</protein>
<evidence type="ECO:0000256" key="3">
    <source>
        <dbReference type="ARBA" id="ARBA00008034"/>
    </source>
</evidence>
<feature type="transmembrane region" description="Helical" evidence="14">
    <location>
        <begin position="139"/>
        <end position="160"/>
    </location>
</feature>
<feature type="transmembrane region" description="Helical" evidence="14">
    <location>
        <begin position="9"/>
        <end position="32"/>
    </location>
</feature>
<reference evidence="15 16" key="1">
    <citation type="submission" date="2022-06" db="EMBL/GenBank/DDBJ databases">
        <title>Sequencing the genomes of 1000 actinobacteria strains.</title>
        <authorList>
            <person name="Klenk H.-P."/>
        </authorList>
    </citation>
    <scope>NUCLEOTIDE SEQUENCE [LARGE SCALE GENOMIC DNA]</scope>
    <source>
        <strain evidence="15 16">DSM 41656</strain>
    </source>
</reference>
<comment type="function">
    <text evidence="1">Involved in the high-affinity zinc uptake transport system.</text>
</comment>
<evidence type="ECO:0000256" key="6">
    <source>
        <dbReference type="ARBA" id="ARBA00022692"/>
    </source>
</evidence>
<feature type="transmembrane region" description="Helical" evidence="14">
    <location>
        <begin position="222"/>
        <end position="244"/>
    </location>
</feature>
<proteinExistence type="inferred from homology"/>
<keyword evidence="4 13" id="KW-0813">Transport</keyword>
<evidence type="ECO:0000256" key="1">
    <source>
        <dbReference type="ARBA" id="ARBA00002313"/>
    </source>
</evidence>
<evidence type="ECO:0000313" key="15">
    <source>
        <dbReference type="EMBL" id="MCP2309459.1"/>
    </source>
</evidence>
<dbReference type="Gene3D" id="1.10.3470.10">
    <property type="entry name" value="ABC transporter involved in vitamin B12 uptake, BtuC"/>
    <property type="match status" value="1"/>
</dbReference>
<dbReference type="RefSeq" id="WP_253796519.1">
    <property type="nucleotide sequence ID" value="NZ_BAAAUB010000025.1"/>
</dbReference>